<evidence type="ECO:0000256" key="4">
    <source>
        <dbReference type="ARBA" id="ARBA00022728"/>
    </source>
</evidence>
<dbReference type="PANTHER" id="PTHR12111">
    <property type="entry name" value="SPLICING FACTOR YJU2"/>
    <property type="match status" value="1"/>
</dbReference>
<evidence type="ECO:0000256" key="9">
    <source>
        <dbReference type="SAM" id="MobiDB-lite"/>
    </source>
</evidence>
<evidence type="ECO:0000256" key="1">
    <source>
        <dbReference type="ARBA" id="ARBA00004123"/>
    </source>
</evidence>
<comment type="similarity">
    <text evidence="8">Belongs to the CWC16 family. YJU2 subfamily.</text>
</comment>
<comment type="function">
    <text evidence="8">Part of the spliceosome which catalyzes two sequential transesterification reactions, first the excision of the non-coding intron from pre-mRNA and then the ligation of the coding exons to form the mature mRNA. Plays a role in stabilizing the structure of the spliceosome catalytic core and docking of the branch helix into the active site, producing 5'-exon and lariat intron-3'-intermediates.</text>
</comment>
<feature type="region of interest" description="Disordered" evidence="9">
    <location>
        <begin position="94"/>
        <end position="129"/>
    </location>
</feature>
<dbReference type="GO" id="GO:0071006">
    <property type="term" value="C:U2-type catalytic step 1 spliceosome"/>
    <property type="evidence" value="ECO:0007669"/>
    <property type="project" value="UniProtKB-UniRule"/>
</dbReference>
<comment type="caution">
    <text evidence="10">The sequence shown here is derived from an EMBL/GenBank/DDBJ whole genome shotgun (WGS) entry which is preliminary data.</text>
</comment>
<gene>
    <name evidence="10" type="ORF">C2845_PM07G13920</name>
</gene>
<evidence type="ECO:0000313" key="10">
    <source>
        <dbReference type="EMBL" id="RLN22550.1"/>
    </source>
</evidence>
<keyword evidence="5 8" id="KW-0862">Zinc</keyword>
<evidence type="ECO:0000313" key="11">
    <source>
        <dbReference type="Proteomes" id="UP000275267"/>
    </source>
</evidence>
<keyword evidence="2" id="KW-0507">mRNA processing</keyword>
<feature type="region of interest" description="Disordered" evidence="9">
    <location>
        <begin position="204"/>
        <end position="289"/>
    </location>
</feature>
<dbReference type="GO" id="GO:0000349">
    <property type="term" value="P:generation of catalytic spliceosome for first transesterification step"/>
    <property type="evidence" value="ECO:0007669"/>
    <property type="project" value="UniProtKB-UniRule"/>
</dbReference>
<evidence type="ECO:0000256" key="2">
    <source>
        <dbReference type="ARBA" id="ARBA00022664"/>
    </source>
</evidence>
<comment type="subcellular location">
    <subcellularLocation>
        <location evidence="1 8">Nucleus</location>
    </subcellularLocation>
</comment>
<dbReference type="AlphaFoldDB" id="A0A3L6SKH8"/>
<keyword evidence="6" id="KW-0508">mRNA splicing</keyword>
<dbReference type="HAMAP" id="MF_03226">
    <property type="entry name" value="YJU2"/>
    <property type="match status" value="1"/>
</dbReference>
<evidence type="ECO:0000256" key="7">
    <source>
        <dbReference type="ARBA" id="ARBA00023242"/>
    </source>
</evidence>
<protein>
    <recommendedName>
        <fullName evidence="8">Splicing factor YJU2</fullName>
    </recommendedName>
</protein>
<name>A0A3L6SKH8_PANMI</name>
<dbReference type="Pfam" id="PF04502">
    <property type="entry name" value="Saf4_Yju2"/>
    <property type="match status" value="1"/>
</dbReference>
<feature type="binding site" evidence="8">
    <location>
        <position position="80"/>
    </location>
    <ligand>
        <name>Zn(2+)</name>
        <dbReference type="ChEBI" id="CHEBI:29105"/>
    </ligand>
</feature>
<dbReference type="Proteomes" id="UP000275267">
    <property type="component" value="Unassembled WGS sequence"/>
</dbReference>
<evidence type="ECO:0000256" key="5">
    <source>
        <dbReference type="ARBA" id="ARBA00022833"/>
    </source>
</evidence>
<sequence length="289" mass="32823">MGERKVLNKYYPPDFDPSKIPRRRQPKNQQIKVRMMLPMSIQCGTCGTYIYIGTKFNSRKEDVVGETYLGIQIFRFYFKCTKCSAEITFKTDPQNSDYTVESGASRNFEPWREQDEAADKEKRKRDAEEMGDAMKALENRAMDSKQDMHILAALEEMRSMKSRHAGVSVDQMLEILKRSAHEEKAIAELDEEDEELIKSITFRINGSSESVEKPTDVLSKTNGSEGANKEGSKSWMPKFIVKPKSTSADPKRQKTESSAAQDNGKAPVAEQKSEPAIQTNVLQSLCQKR</sequence>
<proteinExistence type="inferred from homology"/>
<dbReference type="PANTHER" id="PTHR12111:SF1">
    <property type="entry name" value="SPLICING FACTOR YJU2"/>
    <property type="match status" value="1"/>
</dbReference>
<reference evidence="11" key="1">
    <citation type="journal article" date="2019" name="Nat. Commun.">
        <title>The genome of broomcorn millet.</title>
        <authorList>
            <person name="Zou C."/>
            <person name="Miki D."/>
            <person name="Li D."/>
            <person name="Tang Q."/>
            <person name="Xiao L."/>
            <person name="Rajput S."/>
            <person name="Deng P."/>
            <person name="Jia W."/>
            <person name="Huang R."/>
            <person name="Zhang M."/>
            <person name="Sun Y."/>
            <person name="Hu J."/>
            <person name="Fu X."/>
            <person name="Schnable P.S."/>
            <person name="Li F."/>
            <person name="Zhang H."/>
            <person name="Feng B."/>
            <person name="Zhu X."/>
            <person name="Liu R."/>
            <person name="Schnable J.C."/>
            <person name="Zhu J.-K."/>
            <person name="Zhang H."/>
        </authorList>
    </citation>
    <scope>NUCLEOTIDE SEQUENCE [LARGE SCALE GENOMIC DNA]</scope>
</reference>
<evidence type="ECO:0000256" key="8">
    <source>
        <dbReference type="HAMAP-Rule" id="MF_03226"/>
    </source>
</evidence>
<dbReference type="InterPro" id="IPR007590">
    <property type="entry name" value="Saf4/Yju2"/>
</dbReference>
<keyword evidence="3 8" id="KW-0479">Metal-binding</keyword>
<comment type="subunit">
    <text evidence="8">Component of the spliceosome. Present in the activated B complex, the catalytically activated B* complex which catalyzes the branching, the catalytic step 1 C complex catalyzing the exon ligation, and the postcatalytic P complex containing the ligated exons (mRNA) and the excised lariat intron.</text>
</comment>
<evidence type="ECO:0000256" key="6">
    <source>
        <dbReference type="ARBA" id="ARBA00023187"/>
    </source>
</evidence>
<organism evidence="10 11">
    <name type="scientific">Panicum miliaceum</name>
    <name type="common">Proso millet</name>
    <name type="synonym">Broomcorn millet</name>
    <dbReference type="NCBI Taxonomy" id="4540"/>
    <lineage>
        <taxon>Eukaryota</taxon>
        <taxon>Viridiplantae</taxon>
        <taxon>Streptophyta</taxon>
        <taxon>Embryophyta</taxon>
        <taxon>Tracheophyta</taxon>
        <taxon>Spermatophyta</taxon>
        <taxon>Magnoliopsida</taxon>
        <taxon>Liliopsida</taxon>
        <taxon>Poales</taxon>
        <taxon>Poaceae</taxon>
        <taxon>PACMAD clade</taxon>
        <taxon>Panicoideae</taxon>
        <taxon>Panicodae</taxon>
        <taxon>Paniceae</taxon>
        <taxon>Panicinae</taxon>
        <taxon>Panicum</taxon>
        <taxon>Panicum sect. Panicum</taxon>
    </lineage>
</organism>
<feature type="compositionally biased region" description="Polar residues" evidence="9">
    <location>
        <begin position="94"/>
        <end position="105"/>
    </location>
</feature>
<dbReference type="InterPro" id="IPR043701">
    <property type="entry name" value="Yju2"/>
</dbReference>
<feature type="binding site" evidence="8">
    <location>
        <position position="83"/>
    </location>
    <ligand>
        <name>Zn(2+)</name>
        <dbReference type="ChEBI" id="CHEBI:29105"/>
    </ligand>
</feature>
<accession>A0A3L6SKH8</accession>
<dbReference type="GO" id="GO:0046872">
    <property type="term" value="F:metal ion binding"/>
    <property type="evidence" value="ECO:0007669"/>
    <property type="project" value="UniProtKB-KW"/>
</dbReference>
<dbReference type="OrthoDB" id="674963at2759"/>
<feature type="binding site" evidence="8">
    <location>
        <position position="43"/>
    </location>
    <ligand>
        <name>Zn(2+)</name>
        <dbReference type="ChEBI" id="CHEBI:29105"/>
    </ligand>
</feature>
<dbReference type="STRING" id="4540.A0A3L6SKH8"/>
<keyword evidence="11" id="KW-1185">Reference proteome</keyword>
<dbReference type="EMBL" id="PQIB02000004">
    <property type="protein sequence ID" value="RLN22550.1"/>
    <property type="molecule type" value="Genomic_DNA"/>
</dbReference>
<feature type="binding site" evidence="8">
    <location>
        <position position="46"/>
    </location>
    <ligand>
        <name>Zn(2+)</name>
        <dbReference type="ChEBI" id="CHEBI:29105"/>
    </ligand>
</feature>
<feature type="compositionally biased region" description="Polar residues" evidence="9">
    <location>
        <begin position="276"/>
        <end position="289"/>
    </location>
</feature>
<evidence type="ECO:0000256" key="3">
    <source>
        <dbReference type="ARBA" id="ARBA00022723"/>
    </source>
</evidence>
<keyword evidence="7 8" id="KW-0539">Nucleus</keyword>
<keyword evidence="4 8" id="KW-0747">Spliceosome</keyword>
<feature type="compositionally biased region" description="Basic and acidic residues" evidence="9">
    <location>
        <begin position="109"/>
        <end position="128"/>
    </location>
</feature>